<proteinExistence type="predicted"/>
<feature type="signal peptide" evidence="1">
    <location>
        <begin position="1"/>
        <end position="17"/>
    </location>
</feature>
<reference evidence="2 3" key="1">
    <citation type="submission" date="2019-10" db="EMBL/GenBank/DDBJ databases">
        <title>Assembly and Annotation for the nematode Trichostrongylus colubriformis.</title>
        <authorList>
            <person name="Martin J."/>
        </authorList>
    </citation>
    <scope>NUCLEOTIDE SEQUENCE [LARGE SCALE GENOMIC DNA]</scope>
    <source>
        <strain evidence="2">G859</strain>
        <tissue evidence="2">Whole worm</tissue>
    </source>
</reference>
<feature type="chain" id="PRO_5042874493" evidence="1">
    <location>
        <begin position="18"/>
        <end position="96"/>
    </location>
</feature>
<dbReference type="AlphaFoldDB" id="A0AAN8ET57"/>
<evidence type="ECO:0000313" key="2">
    <source>
        <dbReference type="EMBL" id="KAK5966345.1"/>
    </source>
</evidence>
<name>A0AAN8ET57_TRICO</name>
<dbReference type="EMBL" id="WIXE01023587">
    <property type="protein sequence ID" value="KAK5966345.1"/>
    <property type="molecule type" value="Genomic_DNA"/>
</dbReference>
<evidence type="ECO:0000313" key="3">
    <source>
        <dbReference type="Proteomes" id="UP001331761"/>
    </source>
</evidence>
<gene>
    <name evidence="2" type="ORF">GCK32_008797</name>
</gene>
<keyword evidence="1" id="KW-0732">Signal</keyword>
<comment type="caution">
    <text evidence="2">The sequence shown here is derived from an EMBL/GenBank/DDBJ whole genome shotgun (WGS) entry which is preliminary data.</text>
</comment>
<keyword evidence="3" id="KW-1185">Reference proteome</keyword>
<accession>A0AAN8ET57</accession>
<sequence>MFSILTVLAVIIADVHGQFFMSQDEECTATIPGIKKTTTVLMCDPEVMLAFLVINERWIDGPIWNDRLASKALKEALKQKKTNADYKIRQEKHVLN</sequence>
<dbReference type="Proteomes" id="UP001331761">
    <property type="component" value="Unassembled WGS sequence"/>
</dbReference>
<organism evidence="2 3">
    <name type="scientific">Trichostrongylus colubriformis</name>
    <name type="common">Black scour worm</name>
    <dbReference type="NCBI Taxonomy" id="6319"/>
    <lineage>
        <taxon>Eukaryota</taxon>
        <taxon>Metazoa</taxon>
        <taxon>Ecdysozoa</taxon>
        <taxon>Nematoda</taxon>
        <taxon>Chromadorea</taxon>
        <taxon>Rhabditida</taxon>
        <taxon>Rhabditina</taxon>
        <taxon>Rhabditomorpha</taxon>
        <taxon>Strongyloidea</taxon>
        <taxon>Trichostrongylidae</taxon>
        <taxon>Trichostrongylus</taxon>
    </lineage>
</organism>
<evidence type="ECO:0000256" key="1">
    <source>
        <dbReference type="SAM" id="SignalP"/>
    </source>
</evidence>
<protein>
    <submittedName>
        <fullName evidence="2">Uncharacterized protein</fullName>
    </submittedName>
</protein>